<dbReference type="AlphaFoldDB" id="A0A2I2EY38"/>
<keyword evidence="2" id="KW-0472">Membrane</keyword>
<protein>
    <submittedName>
        <fullName evidence="3">Uncharacterized protein</fullName>
    </submittedName>
</protein>
<evidence type="ECO:0000313" key="3">
    <source>
        <dbReference type="EMBL" id="PLB33274.1"/>
    </source>
</evidence>
<reference evidence="3 4" key="1">
    <citation type="submission" date="2017-12" db="EMBL/GenBank/DDBJ databases">
        <authorList>
            <consortium name="DOE Joint Genome Institute"/>
            <person name="Haridas S."/>
            <person name="Kjaerbolling I."/>
            <person name="Vesth T.C."/>
            <person name="Frisvad J.C."/>
            <person name="Nybo J.L."/>
            <person name="Theobald S."/>
            <person name="Kuo A."/>
            <person name="Bowyer P."/>
            <person name="Matsuda Y."/>
            <person name="Mondo S."/>
            <person name="Lyhne E.K."/>
            <person name="Kogle M.E."/>
            <person name="Clum A."/>
            <person name="Lipzen A."/>
            <person name="Salamov A."/>
            <person name="Ngan C.Y."/>
            <person name="Daum C."/>
            <person name="Chiniquy J."/>
            <person name="Barry K."/>
            <person name="LaButti K."/>
            <person name="Simmons B.A."/>
            <person name="Magnuson J.K."/>
            <person name="Mortensen U.H."/>
            <person name="Larsen T.O."/>
            <person name="Grigoriev I.V."/>
            <person name="Baker S.E."/>
            <person name="Andersen M.R."/>
            <person name="Nordberg H.P."/>
            <person name="Cantor M.N."/>
            <person name="Hua S.X."/>
        </authorList>
    </citation>
    <scope>NUCLEOTIDE SEQUENCE [LARGE SCALE GENOMIC DNA]</scope>
    <source>
        <strain evidence="3 4">CBS 102.13</strain>
    </source>
</reference>
<sequence length="74" mass="8335">MNTVESSQITDPEEELQGRQLGIPSKQQGLTNRVRRPVSRSFFSPFLTSFFSLFLEIGSVFVTTIACSFLLFSI</sequence>
<organism evidence="3 4">
    <name type="scientific">Aspergillus candidus</name>
    <dbReference type="NCBI Taxonomy" id="41067"/>
    <lineage>
        <taxon>Eukaryota</taxon>
        <taxon>Fungi</taxon>
        <taxon>Dikarya</taxon>
        <taxon>Ascomycota</taxon>
        <taxon>Pezizomycotina</taxon>
        <taxon>Eurotiomycetes</taxon>
        <taxon>Eurotiomycetidae</taxon>
        <taxon>Eurotiales</taxon>
        <taxon>Aspergillaceae</taxon>
        <taxon>Aspergillus</taxon>
        <taxon>Aspergillus subgen. Circumdati</taxon>
    </lineage>
</organism>
<feature type="compositionally biased region" description="Polar residues" evidence="1">
    <location>
        <begin position="1"/>
        <end position="10"/>
    </location>
</feature>
<keyword evidence="2" id="KW-1133">Transmembrane helix</keyword>
<accession>A0A2I2EY38</accession>
<proteinExistence type="predicted"/>
<name>A0A2I2EY38_ASPCN</name>
<feature type="region of interest" description="Disordered" evidence="1">
    <location>
        <begin position="1"/>
        <end position="32"/>
    </location>
</feature>
<dbReference type="EMBL" id="KZ559215">
    <property type="protein sequence ID" value="PLB33274.1"/>
    <property type="molecule type" value="Genomic_DNA"/>
</dbReference>
<dbReference type="Proteomes" id="UP000234585">
    <property type="component" value="Unassembled WGS sequence"/>
</dbReference>
<dbReference type="GeneID" id="36521774"/>
<keyword evidence="2" id="KW-0812">Transmembrane</keyword>
<keyword evidence="4" id="KW-1185">Reference proteome</keyword>
<evidence type="ECO:0000313" key="4">
    <source>
        <dbReference type="Proteomes" id="UP000234585"/>
    </source>
</evidence>
<gene>
    <name evidence="3" type="ORF">BDW47DRAFT_114262</name>
</gene>
<evidence type="ECO:0000256" key="1">
    <source>
        <dbReference type="SAM" id="MobiDB-lite"/>
    </source>
</evidence>
<dbReference type="RefSeq" id="XP_024667286.1">
    <property type="nucleotide sequence ID" value="XM_024814614.1"/>
</dbReference>
<evidence type="ECO:0000256" key="2">
    <source>
        <dbReference type="SAM" id="Phobius"/>
    </source>
</evidence>
<feature type="transmembrane region" description="Helical" evidence="2">
    <location>
        <begin position="50"/>
        <end position="72"/>
    </location>
</feature>